<name>A0A0D4DD27_RHIML</name>
<reference evidence="1" key="1">
    <citation type="journal article" date="2015" name="Proc. Natl. Acad. Sci. U.S.A.">
        <title>Rhizobial peptidase HrrP cleaves host-encoded signaling peptides and mediates symbiotic compatibility.</title>
        <authorList>
            <person name="Price P.A."/>
            <person name="Tanner H.R."/>
            <person name="Dillon B.A."/>
            <person name="Shabab M."/>
            <person name="Walker G.C."/>
            <person name="Griffitts J.S."/>
        </authorList>
    </citation>
    <scope>NUCLEOTIDE SEQUENCE</scope>
    <source>
        <strain evidence="1">USDA1963</strain>
        <plasmid evidence="1">pHRB800</plasmid>
    </source>
</reference>
<organism evidence="1">
    <name type="scientific">Rhizobium meliloti</name>
    <name type="common">Ensifer meliloti</name>
    <name type="synonym">Sinorhizobium meliloti</name>
    <dbReference type="NCBI Taxonomy" id="382"/>
    <lineage>
        <taxon>Bacteria</taxon>
        <taxon>Pseudomonadati</taxon>
        <taxon>Pseudomonadota</taxon>
        <taxon>Alphaproteobacteria</taxon>
        <taxon>Hyphomicrobiales</taxon>
        <taxon>Rhizobiaceae</taxon>
        <taxon>Sinorhizobium/Ensifer group</taxon>
        <taxon>Sinorhizobium</taxon>
    </lineage>
</organism>
<dbReference type="EMBL" id="CP011000">
    <property type="protein sequence ID" value="AJT61597.1"/>
    <property type="molecule type" value="Genomic_DNA"/>
</dbReference>
<protein>
    <submittedName>
        <fullName evidence="1">Uncharacterized protein</fullName>
    </submittedName>
</protein>
<accession>A0A0D4DD27</accession>
<sequence length="258" mass="28074">MTSAALKFISVTKLPTDDDVGELLDKLRGAAGYSAPLRSLADNTQTAQVNAGSLTSFTQNLSGENKADVQNSTLFAQLASDRAFDRYRAPMDWYRNYINVLGQIGWNQPAFAFDTYTSGGSTVKLDEAVLGILAAIATGDEVAMVAATMEGLKGLSDDSKQMTIWDAKSSDGNNGNFQIFPVDALPNGDVVMVLDGMQFNASTSHGRFLWWTWESTSIRIQRAANKFVLNESVYSQVRQAIIDKLGERAQQLVADIPI</sequence>
<dbReference type="AlphaFoldDB" id="A0A0D4DD27"/>
<evidence type="ECO:0000313" key="1">
    <source>
        <dbReference type="EMBL" id="AJT61597.1"/>
    </source>
</evidence>
<geneLocation type="plasmid" evidence="1">
    <name>pHRB800</name>
</geneLocation>
<keyword evidence="1" id="KW-0614">Plasmid</keyword>
<proteinExistence type="predicted"/>
<dbReference type="RefSeq" id="WP_172682353.1">
    <property type="nucleotide sequence ID" value="NZ_CP011000.1"/>
</dbReference>